<dbReference type="HOGENOM" id="CLU_2450249_0_0_0"/>
<dbReference type="SUPFAM" id="SSF55129">
    <property type="entry name" value="Ribosomal protein L30p/L7e"/>
    <property type="match status" value="1"/>
</dbReference>
<feature type="region of interest" description="Disordered" evidence="6">
    <location>
        <begin position="69"/>
        <end position="89"/>
    </location>
</feature>
<dbReference type="Gene3D" id="3.30.1390.20">
    <property type="entry name" value="Ribosomal protein L30, ferredoxin-like fold domain"/>
    <property type="match status" value="1"/>
</dbReference>
<evidence type="ECO:0000256" key="4">
    <source>
        <dbReference type="ARBA" id="ARBA00023274"/>
    </source>
</evidence>
<dbReference type="KEGG" id="fgi:OP10G_0598"/>
<evidence type="ECO:0000256" key="5">
    <source>
        <dbReference type="ARBA" id="ARBA00035492"/>
    </source>
</evidence>
<proteinExistence type="inferred from homology"/>
<dbReference type="CDD" id="cd01658">
    <property type="entry name" value="Ribosomal_L30"/>
    <property type="match status" value="1"/>
</dbReference>
<dbReference type="AlphaFoldDB" id="A0A068NKF0"/>
<dbReference type="OrthoDB" id="9812790at2"/>
<keyword evidence="9" id="KW-1185">Reference proteome</keyword>
<dbReference type="InterPro" id="IPR036919">
    <property type="entry name" value="Ribo_uL30_ferredoxin-like_sf"/>
</dbReference>
<evidence type="ECO:0000256" key="2">
    <source>
        <dbReference type="ARBA" id="ARBA00011838"/>
    </source>
</evidence>
<dbReference type="InterPro" id="IPR016082">
    <property type="entry name" value="Ribosomal_uL30_ferredoxin-like"/>
</dbReference>
<comment type="similarity">
    <text evidence="1">Belongs to the universal ribosomal protein uL30 family.</text>
</comment>
<dbReference type="Pfam" id="PF00327">
    <property type="entry name" value="Ribosomal_L30"/>
    <property type="match status" value="1"/>
</dbReference>
<evidence type="ECO:0000256" key="6">
    <source>
        <dbReference type="SAM" id="MobiDB-lite"/>
    </source>
</evidence>
<dbReference type="GO" id="GO:0006412">
    <property type="term" value="P:translation"/>
    <property type="evidence" value="ECO:0007669"/>
    <property type="project" value="InterPro"/>
</dbReference>
<evidence type="ECO:0000313" key="8">
    <source>
        <dbReference type="EMBL" id="AIE83966.1"/>
    </source>
</evidence>
<evidence type="ECO:0000313" key="9">
    <source>
        <dbReference type="Proteomes" id="UP000027982"/>
    </source>
</evidence>
<dbReference type="EMBL" id="CP007139">
    <property type="protein sequence ID" value="AIE83966.1"/>
    <property type="molecule type" value="Genomic_DNA"/>
</dbReference>
<dbReference type="STRING" id="661478.OP10G_0598"/>
<sequence length="89" mass="10152">MLRIKLVKSPIGHNPRLQATIQALGLRKVNSVVEHDDNPSIRGQIHHVKELLLVEDTATNTVVVDARTMRDKATRKHRKPSEKRCNTNR</sequence>
<dbReference type="eggNOG" id="COG1841">
    <property type="taxonomic scope" value="Bacteria"/>
</dbReference>
<name>A0A068NKF0_FIMGI</name>
<comment type="subunit">
    <text evidence="2">Part of the 50S ribosomal subunit.</text>
</comment>
<dbReference type="HAMAP" id="MF_01371_B">
    <property type="entry name" value="Ribosomal_uL30_B"/>
    <property type="match status" value="1"/>
</dbReference>
<reference evidence="8 9" key="1">
    <citation type="journal article" date="2014" name="PLoS ONE">
        <title>The first complete genome sequence of the class fimbriimonadia in the phylum armatimonadetes.</title>
        <authorList>
            <person name="Hu Z.Y."/>
            <person name="Wang Y.Z."/>
            <person name="Im W.T."/>
            <person name="Wang S.Y."/>
            <person name="Zhao G.P."/>
            <person name="Zheng H.J."/>
            <person name="Quan Z.X."/>
        </authorList>
    </citation>
    <scope>NUCLEOTIDE SEQUENCE [LARGE SCALE GENOMIC DNA]</scope>
    <source>
        <strain evidence="8">Gsoil 348</strain>
    </source>
</reference>
<evidence type="ECO:0000256" key="1">
    <source>
        <dbReference type="ARBA" id="ARBA00007594"/>
    </source>
</evidence>
<keyword evidence="3 8" id="KW-0689">Ribosomal protein</keyword>
<accession>A0A068NKF0</accession>
<feature type="domain" description="Large ribosomal subunit protein uL30-like ferredoxin-like fold" evidence="7">
    <location>
        <begin position="2"/>
        <end position="51"/>
    </location>
</feature>
<organism evidence="8 9">
    <name type="scientific">Fimbriimonas ginsengisoli Gsoil 348</name>
    <dbReference type="NCBI Taxonomy" id="661478"/>
    <lineage>
        <taxon>Bacteria</taxon>
        <taxon>Bacillati</taxon>
        <taxon>Armatimonadota</taxon>
        <taxon>Fimbriimonadia</taxon>
        <taxon>Fimbriimonadales</taxon>
        <taxon>Fimbriimonadaceae</taxon>
        <taxon>Fimbriimonas</taxon>
    </lineage>
</organism>
<dbReference type="PANTHER" id="PTHR15892">
    <property type="entry name" value="MITOCHONDRIAL RIBOSOMAL PROTEIN L30"/>
    <property type="match status" value="1"/>
</dbReference>
<dbReference type="NCBIfam" id="TIGR01308">
    <property type="entry name" value="rpmD_bact"/>
    <property type="match status" value="1"/>
</dbReference>
<keyword evidence="4" id="KW-0687">Ribonucleoprotein</keyword>
<dbReference type="GO" id="GO:0022625">
    <property type="term" value="C:cytosolic large ribosomal subunit"/>
    <property type="evidence" value="ECO:0007669"/>
    <property type="project" value="TreeGrafter"/>
</dbReference>
<dbReference type="Proteomes" id="UP000027982">
    <property type="component" value="Chromosome"/>
</dbReference>
<protein>
    <recommendedName>
        <fullName evidence="5">50S ribosomal protein L30</fullName>
    </recommendedName>
</protein>
<evidence type="ECO:0000259" key="7">
    <source>
        <dbReference type="Pfam" id="PF00327"/>
    </source>
</evidence>
<dbReference type="GO" id="GO:0003735">
    <property type="term" value="F:structural constituent of ribosome"/>
    <property type="evidence" value="ECO:0007669"/>
    <property type="project" value="InterPro"/>
</dbReference>
<dbReference type="InterPro" id="IPR005996">
    <property type="entry name" value="Ribosomal_uL30_bac-type"/>
</dbReference>
<dbReference type="PANTHER" id="PTHR15892:SF2">
    <property type="entry name" value="LARGE RIBOSOMAL SUBUNIT PROTEIN UL30M"/>
    <property type="match status" value="1"/>
</dbReference>
<evidence type="ECO:0000256" key="3">
    <source>
        <dbReference type="ARBA" id="ARBA00022980"/>
    </source>
</evidence>
<gene>
    <name evidence="8" type="ORF">OP10G_0598</name>
</gene>